<keyword evidence="2 5" id="KW-0547">Nucleotide-binding</keyword>
<dbReference type="GO" id="GO:0016020">
    <property type="term" value="C:membrane"/>
    <property type="evidence" value="ECO:0007669"/>
    <property type="project" value="TreeGrafter"/>
</dbReference>
<feature type="compositionally biased region" description="Low complexity" evidence="6">
    <location>
        <begin position="455"/>
        <end position="466"/>
    </location>
</feature>
<feature type="region of interest" description="Disordered" evidence="6">
    <location>
        <begin position="684"/>
        <end position="723"/>
    </location>
</feature>
<dbReference type="SUPFAM" id="SSF56112">
    <property type="entry name" value="Protein kinase-like (PK-like)"/>
    <property type="match status" value="1"/>
</dbReference>
<keyword evidence="9" id="KW-1185">Reference proteome</keyword>
<accession>A0A9W7CG29</accession>
<dbReference type="EMBL" id="BRXX01000368">
    <property type="protein sequence ID" value="GMI07632.1"/>
    <property type="molecule type" value="Genomic_DNA"/>
</dbReference>
<dbReference type="InterPro" id="IPR045269">
    <property type="entry name" value="Atg1-like"/>
</dbReference>
<dbReference type="InterPro" id="IPR000719">
    <property type="entry name" value="Prot_kinase_dom"/>
</dbReference>
<gene>
    <name evidence="8" type="ORF">TrVE_jg13115</name>
</gene>
<reference evidence="9" key="1">
    <citation type="journal article" date="2023" name="Commun. Biol.">
        <title>Genome analysis of Parmales, the sister group of diatoms, reveals the evolutionary specialization of diatoms from phago-mixotrophs to photoautotrophs.</title>
        <authorList>
            <person name="Ban H."/>
            <person name="Sato S."/>
            <person name="Yoshikawa S."/>
            <person name="Yamada K."/>
            <person name="Nakamura Y."/>
            <person name="Ichinomiya M."/>
            <person name="Sato N."/>
            <person name="Blanc-Mathieu R."/>
            <person name="Endo H."/>
            <person name="Kuwata A."/>
            <person name="Ogata H."/>
        </authorList>
    </citation>
    <scope>NUCLEOTIDE SEQUENCE [LARGE SCALE GENOMIC DNA]</scope>
    <source>
        <strain evidence="9">NIES 3699</strain>
    </source>
</reference>
<dbReference type="GO" id="GO:0005524">
    <property type="term" value="F:ATP binding"/>
    <property type="evidence" value="ECO:0007669"/>
    <property type="project" value="UniProtKB-UniRule"/>
</dbReference>
<feature type="compositionally biased region" description="Basic and acidic residues" evidence="6">
    <location>
        <begin position="684"/>
        <end position="696"/>
    </location>
</feature>
<feature type="compositionally biased region" description="Low complexity" evidence="6">
    <location>
        <begin position="16"/>
        <end position="67"/>
    </location>
</feature>
<keyword evidence="3" id="KW-0418">Kinase</keyword>
<keyword evidence="1" id="KW-0808">Transferase</keyword>
<dbReference type="InterPro" id="IPR011009">
    <property type="entry name" value="Kinase-like_dom_sf"/>
</dbReference>
<evidence type="ECO:0000256" key="3">
    <source>
        <dbReference type="ARBA" id="ARBA00022777"/>
    </source>
</evidence>
<dbReference type="PROSITE" id="PS00107">
    <property type="entry name" value="PROTEIN_KINASE_ATP"/>
    <property type="match status" value="1"/>
</dbReference>
<name>A0A9W7CG29_9STRA</name>
<evidence type="ECO:0000313" key="8">
    <source>
        <dbReference type="EMBL" id="GMI07632.1"/>
    </source>
</evidence>
<dbReference type="SMART" id="SM00220">
    <property type="entry name" value="S_TKc"/>
    <property type="match status" value="1"/>
</dbReference>
<proteinExistence type="predicted"/>
<evidence type="ECO:0000259" key="7">
    <source>
        <dbReference type="PROSITE" id="PS50011"/>
    </source>
</evidence>
<evidence type="ECO:0000313" key="9">
    <source>
        <dbReference type="Proteomes" id="UP001165160"/>
    </source>
</evidence>
<feature type="domain" description="Protein kinase" evidence="7">
    <location>
        <begin position="83"/>
        <end position="371"/>
    </location>
</feature>
<dbReference type="GO" id="GO:0005829">
    <property type="term" value="C:cytosol"/>
    <property type="evidence" value="ECO:0007669"/>
    <property type="project" value="TreeGrafter"/>
</dbReference>
<dbReference type="Gene3D" id="1.10.510.10">
    <property type="entry name" value="Transferase(Phosphotransferase) domain 1"/>
    <property type="match status" value="1"/>
</dbReference>
<dbReference type="GO" id="GO:0000045">
    <property type="term" value="P:autophagosome assembly"/>
    <property type="evidence" value="ECO:0007669"/>
    <property type="project" value="TreeGrafter"/>
</dbReference>
<evidence type="ECO:0000256" key="1">
    <source>
        <dbReference type="ARBA" id="ARBA00022679"/>
    </source>
</evidence>
<dbReference type="PANTHER" id="PTHR24348:SF22">
    <property type="entry name" value="NON-SPECIFIC SERINE_THREONINE PROTEIN KINASE"/>
    <property type="match status" value="1"/>
</dbReference>
<dbReference type="PROSITE" id="PS00108">
    <property type="entry name" value="PROTEIN_KINASE_ST"/>
    <property type="match status" value="1"/>
</dbReference>
<dbReference type="GO" id="GO:0004674">
    <property type="term" value="F:protein serine/threonine kinase activity"/>
    <property type="evidence" value="ECO:0007669"/>
    <property type="project" value="InterPro"/>
</dbReference>
<comment type="caution">
    <text evidence="8">The sequence shown here is derived from an EMBL/GenBank/DDBJ whole genome shotgun (WGS) entry which is preliminary data.</text>
</comment>
<evidence type="ECO:0000256" key="5">
    <source>
        <dbReference type="PROSITE-ProRule" id="PRU10141"/>
    </source>
</evidence>
<feature type="compositionally biased region" description="Low complexity" evidence="6">
    <location>
        <begin position="419"/>
        <end position="431"/>
    </location>
</feature>
<keyword evidence="4 5" id="KW-0067">ATP-binding</keyword>
<sequence>MTVSDGSSQGLAQPISATADNTADNTAANAPLPLNLPATNSTNSTGQVQTQSSQQSQQQQQQQNASQVIRSTSAPGVKVVGGYALQSKLGSGSFATVYLGHRHQSTPGSPADPSLPDSVAIKAIKSSRLTKKVQENLDVEISILQNFQHSTIVKMFSVLKSKEHIYLFLEYCAGGDLQRLIRSRSTGRLTERLARRLFKDLTSGLKFLHEKDVIHRDIKPQNLLLTCHLPPDEASDPPKSGTFDSPSSLPFTLKIADFGFARQLESAALAETLCGSPLYMAPEILQHQKYDSKADLWSAGTVLFEMIAGKPPFNGVNHIDLLRNIQRKAVRLPEGVRVSQECVKLLRGLLNRNPVNRDTFPGFYETSRKFIDLGCGDETSTANARRSNSLNLSPSLNPPTSTPLKTPSPQQQPAPGSTPPAILATPPLAAIQGGMMTPPPLSLAGDGSLGSVGEQQTTLQHQHHQQQLSFSQQQAFLQQQHAQLQQQQLLLQQQQQALANVYGVAPFAPLAPSPPLPRAVSREHLPVFNLDGSNAYGTGPTRTPPLVQSEEGFVMVQNAPNQNTYQSHQHQPQYQTPLGGAPAYQRTSPQMNMLSTSPGTGGALMAMMMNRPDHTTQPPSSVFPNNSMNTSSGQVSGVELAEKMLAASEDIGRRAINIANVGDVRAYLAMEVEVGGIVSVESSLEDKKKAGEKETEGTSSTSVDEGEEREGGDMKGSSTSTLTNSKTSTALLHLKEAVSLYKYALRLMKGALGASQRVVDIVNTFGSGDVHRDLAKRCDVSMRWLGGQFNGILERAEAGLGKQESWTKYDDGKKPQGCIEVIYNHARKCRRDGMDKLSLGQLDSARALFKSGGLLVEALLMDSGITDNDVKILTAQRDDFSKKVNDITQAIRGIRSAAGSANSVGNQMMG</sequence>
<evidence type="ECO:0000256" key="2">
    <source>
        <dbReference type="ARBA" id="ARBA00022741"/>
    </source>
</evidence>
<dbReference type="Proteomes" id="UP001165160">
    <property type="component" value="Unassembled WGS sequence"/>
</dbReference>
<evidence type="ECO:0000256" key="4">
    <source>
        <dbReference type="ARBA" id="ARBA00022840"/>
    </source>
</evidence>
<feature type="compositionally biased region" description="Polar residues" evidence="6">
    <location>
        <begin position="1"/>
        <end position="11"/>
    </location>
</feature>
<dbReference type="GO" id="GO:0010506">
    <property type="term" value="P:regulation of autophagy"/>
    <property type="evidence" value="ECO:0007669"/>
    <property type="project" value="InterPro"/>
</dbReference>
<feature type="region of interest" description="Disordered" evidence="6">
    <location>
        <begin position="1"/>
        <end position="71"/>
    </location>
</feature>
<feature type="region of interest" description="Disordered" evidence="6">
    <location>
        <begin position="380"/>
        <end position="466"/>
    </location>
</feature>
<dbReference type="InterPro" id="IPR017441">
    <property type="entry name" value="Protein_kinase_ATP_BS"/>
</dbReference>
<dbReference type="PANTHER" id="PTHR24348">
    <property type="entry name" value="SERINE/THREONINE-PROTEIN KINASE UNC-51-RELATED"/>
    <property type="match status" value="1"/>
</dbReference>
<evidence type="ECO:0000256" key="6">
    <source>
        <dbReference type="SAM" id="MobiDB-lite"/>
    </source>
</evidence>
<dbReference type="PROSITE" id="PS50011">
    <property type="entry name" value="PROTEIN_KINASE_DOM"/>
    <property type="match status" value="1"/>
</dbReference>
<dbReference type="GO" id="GO:0000407">
    <property type="term" value="C:phagophore assembly site"/>
    <property type="evidence" value="ECO:0007669"/>
    <property type="project" value="TreeGrafter"/>
</dbReference>
<dbReference type="Pfam" id="PF00069">
    <property type="entry name" value="Pkinase"/>
    <property type="match status" value="1"/>
</dbReference>
<dbReference type="GO" id="GO:0005776">
    <property type="term" value="C:autophagosome"/>
    <property type="evidence" value="ECO:0007669"/>
    <property type="project" value="TreeGrafter"/>
</dbReference>
<dbReference type="AlphaFoldDB" id="A0A9W7CG29"/>
<dbReference type="InterPro" id="IPR008271">
    <property type="entry name" value="Ser/Thr_kinase_AS"/>
</dbReference>
<protein>
    <recommendedName>
        <fullName evidence="7">Protein kinase domain-containing protein</fullName>
    </recommendedName>
</protein>
<feature type="binding site" evidence="5">
    <location>
        <position position="122"/>
    </location>
    <ligand>
        <name>ATP</name>
        <dbReference type="ChEBI" id="CHEBI:30616"/>
    </ligand>
</feature>
<organism evidence="8 9">
    <name type="scientific">Triparma verrucosa</name>
    <dbReference type="NCBI Taxonomy" id="1606542"/>
    <lineage>
        <taxon>Eukaryota</taxon>
        <taxon>Sar</taxon>
        <taxon>Stramenopiles</taxon>
        <taxon>Ochrophyta</taxon>
        <taxon>Bolidophyceae</taxon>
        <taxon>Parmales</taxon>
        <taxon>Triparmaceae</taxon>
        <taxon>Triparma</taxon>
    </lineage>
</organism>